<dbReference type="SUPFAM" id="SSF51215">
    <property type="entry name" value="Regulatory protein AraC"/>
    <property type="match status" value="1"/>
</dbReference>
<protein>
    <submittedName>
        <fullName evidence="5">AraC family transcriptional regulator</fullName>
    </submittedName>
</protein>
<organism evidence="5 6">
    <name type="scientific">Sphingomonas gilva</name>
    <dbReference type="NCBI Taxonomy" id="2305907"/>
    <lineage>
        <taxon>Bacteria</taxon>
        <taxon>Pseudomonadati</taxon>
        <taxon>Pseudomonadota</taxon>
        <taxon>Alphaproteobacteria</taxon>
        <taxon>Sphingomonadales</taxon>
        <taxon>Sphingomonadaceae</taxon>
        <taxon>Sphingomonas</taxon>
    </lineage>
</organism>
<accession>A0A396RXP6</accession>
<dbReference type="InterPro" id="IPR037923">
    <property type="entry name" value="HTH-like"/>
</dbReference>
<dbReference type="InterPro" id="IPR020449">
    <property type="entry name" value="Tscrpt_reg_AraC-type_HTH"/>
</dbReference>
<keyword evidence="1" id="KW-0805">Transcription regulation</keyword>
<dbReference type="EMBL" id="QWLV01000002">
    <property type="protein sequence ID" value="RHW18491.1"/>
    <property type="molecule type" value="Genomic_DNA"/>
</dbReference>
<dbReference type="PROSITE" id="PS01124">
    <property type="entry name" value="HTH_ARAC_FAMILY_2"/>
    <property type="match status" value="1"/>
</dbReference>
<dbReference type="InterPro" id="IPR050204">
    <property type="entry name" value="AraC_XylS_family_regulators"/>
</dbReference>
<evidence type="ECO:0000313" key="6">
    <source>
        <dbReference type="Proteomes" id="UP000266693"/>
    </source>
</evidence>
<keyword evidence="6" id="KW-1185">Reference proteome</keyword>
<dbReference type="InterPro" id="IPR009057">
    <property type="entry name" value="Homeodomain-like_sf"/>
</dbReference>
<dbReference type="InterPro" id="IPR018060">
    <property type="entry name" value="HTH_AraC"/>
</dbReference>
<name>A0A396RXP6_9SPHN</name>
<keyword evidence="3" id="KW-0804">Transcription</keyword>
<dbReference type="SUPFAM" id="SSF46689">
    <property type="entry name" value="Homeodomain-like"/>
    <property type="match status" value="2"/>
</dbReference>
<keyword evidence="2" id="KW-0238">DNA-binding</keyword>
<dbReference type="GO" id="GO:0003700">
    <property type="term" value="F:DNA-binding transcription factor activity"/>
    <property type="evidence" value="ECO:0007669"/>
    <property type="project" value="InterPro"/>
</dbReference>
<dbReference type="PRINTS" id="PR00032">
    <property type="entry name" value="HTHARAC"/>
</dbReference>
<evidence type="ECO:0000256" key="3">
    <source>
        <dbReference type="ARBA" id="ARBA00023163"/>
    </source>
</evidence>
<evidence type="ECO:0000256" key="2">
    <source>
        <dbReference type="ARBA" id="ARBA00023125"/>
    </source>
</evidence>
<dbReference type="SMART" id="SM00342">
    <property type="entry name" value="HTH_ARAC"/>
    <property type="match status" value="1"/>
</dbReference>
<dbReference type="RefSeq" id="WP_118863681.1">
    <property type="nucleotide sequence ID" value="NZ_QWLV01000002.1"/>
</dbReference>
<evidence type="ECO:0000313" key="5">
    <source>
        <dbReference type="EMBL" id="RHW18491.1"/>
    </source>
</evidence>
<comment type="caution">
    <text evidence="5">The sequence shown here is derived from an EMBL/GenBank/DDBJ whole genome shotgun (WGS) entry which is preliminary data.</text>
</comment>
<dbReference type="AlphaFoldDB" id="A0A396RXP6"/>
<dbReference type="Pfam" id="PF12833">
    <property type="entry name" value="HTH_18"/>
    <property type="match status" value="1"/>
</dbReference>
<dbReference type="PANTHER" id="PTHR46796:SF6">
    <property type="entry name" value="ARAC SUBFAMILY"/>
    <property type="match status" value="1"/>
</dbReference>
<gene>
    <name evidence="5" type="ORF">D1610_08595</name>
</gene>
<reference evidence="5 6" key="1">
    <citation type="submission" date="2018-08" db="EMBL/GenBank/DDBJ databases">
        <title>The multiple taxonomic identification of Sphingomonas gilva.</title>
        <authorList>
            <person name="Zhu D."/>
            <person name="Zheng S."/>
        </authorList>
    </citation>
    <scope>NUCLEOTIDE SEQUENCE [LARGE SCALE GENOMIC DNA]</scope>
    <source>
        <strain evidence="5 6">ZDH117</strain>
    </source>
</reference>
<sequence length="291" mass="31311">MSAVLVRMDKHVDTPAPAVPDGKVVVSRLGSGESRILCSLTSIKLVLEGEEIHEVDGRAHIVRPGQMLIVDRGAEYRAMLRRNVTTMGFCLYLPGPVGEPQPESPLLGRALILSSEASRLGALVRQHGARLHQSLDPDAADPVLQEVRAALNDTLVAAAGNMARIDAKKASTRHEVMNRLEIARAYLHGHLGRSVPLPELAGVAGLSGFHLVRYFSAVYGLPPARYHRKLRLENAARMLTGSHTSATEVADSAGYGDLSAFTHAFTREFGMSPSAYARRSADPRIGGDESA</sequence>
<feature type="domain" description="HTH araC/xylS-type" evidence="4">
    <location>
        <begin position="181"/>
        <end position="279"/>
    </location>
</feature>
<proteinExistence type="predicted"/>
<dbReference type="PANTHER" id="PTHR46796">
    <property type="entry name" value="HTH-TYPE TRANSCRIPTIONAL ACTIVATOR RHAS-RELATED"/>
    <property type="match status" value="1"/>
</dbReference>
<dbReference type="GO" id="GO:0043565">
    <property type="term" value="F:sequence-specific DNA binding"/>
    <property type="evidence" value="ECO:0007669"/>
    <property type="project" value="InterPro"/>
</dbReference>
<dbReference type="Gene3D" id="1.10.10.60">
    <property type="entry name" value="Homeodomain-like"/>
    <property type="match status" value="2"/>
</dbReference>
<dbReference type="OrthoDB" id="644174at2"/>
<evidence type="ECO:0000259" key="4">
    <source>
        <dbReference type="PROSITE" id="PS01124"/>
    </source>
</evidence>
<dbReference type="Proteomes" id="UP000266693">
    <property type="component" value="Unassembled WGS sequence"/>
</dbReference>
<evidence type="ECO:0000256" key="1">
    <source>
        <dbReference type="ARBA" id="ARBA00023015"/>
    </source>
</evidence>